<protein>
    <submittedName>
        <fullName evidence="2">Uncharacterized protein</fullName>
    </submittedName>
</protein>
<dbReference type="Proteomes" id="UP001595693">
    <property type="component" value="Unassembled WGS sequence"/>
</dbReference>
<organism evidence="2 3">
    <name type="scientific">Acidovorax facilis</name>
    <dbReference type="NCBI Taxonomy" id="12917"/>
    <lineage>
        <taxon>Bacteria</taxon>
        <taxon>Pseudomonadati</taxon>
        <taxon>Pseudomonadota</taxon>
        <taxon>Betaproteobacteria</taxon>
        <taxon>Burkholderiales</taxon>
        <taxon>Comamonadaceae</taxon>
        <taxon>Acidovorax</taxon>
    </lineage>
</organism>
<evidence type="ECO:0000256" key="1">
    <source>
        <dbReference type="SAM" id="Phobius"/>
    </source>
</evidence>
<evidence type="ECO:0000313" key="3">
    <source>
        <dbReference type="Proteomes" id="UP001595693"/>
    </source>
</evidence>
<reference evidence="3" key="1">
    <citation type="journal article" date="2019" name="Int. J. Syst. Evol. Microbiol.">
        <title>The Global Catalogue of Microorganisms (GCM) 10K type strain sequencing project: providing services to taxonomists for standard genome sequencing and annotation.</title>
        <authorList>
            <consortium name="The Broad Institute Genomics Platform"/>
            <consortium name="The Broad Institute Genome Sequencing Center for Infectious Disease"/>
            <person name="Wu L."/>
            <person name="Ma J."/>
        </authorList>
    </citation>
    <scope>NUCLEOTIDE SEQUENCE [LARGE SCALE GENOMIC DNA]</scope>
    <source>
        <strain evidence="3">CCUG 2113</strain>
    </source>
</reference>
<keyword evidence="3" id="KW-1185">Reference proteome</keyword>
<keyword evidence="1" id="KW-0812">Transmembrane</keyword>
<dbReference type="RefSeq" id="WP_055394887.1">
    <property type="nucleotide sequence ID" value="NZ_JAMXAX010000069.1"/>
</dbReference>
<keyword evidence="1" id="KW-0472">Membrane</keyword>
<gene>
    <name evidence="2" type="ORF">ACFOW3_12945</name>
</gene>
<name>A0ABV8DAD2_9BURK</name>
<comment type="caution">
    <text evidence="2">The sequence shown here is derived from an EMBL/GenBank/DDBJ whole genome shotgun (WGS) entry which is preliminary data.</text>
</comment>
<evidence type="ECO:0000313" key="2">
    <source>
        <dbReference type="EMBL" id="MFC3935523.1"/>
    </source>
</evidence>
<accession>A0ABV8DAD2</accession>
<keyword evidence="1" id="KW-1133">Transmembrane helix</keyword>
<dbReference type="EMBL" id="JBHSAJ010000036">
    <property type="protein sequence ID" value="MFC3935523.1"/>
    <property type="molecule type" value="Genomic_DNA"/>
</dbReference>
<proteinExistence type="predicted"/>
<sequence length="132" mass="14493">MTLNELLTLYVIPILSIVVSVAFGVYGYVSSKRADQTLEAINRAMEAWQTQLIRATVDLVQSSPSITDSRIYQAKIEAVKTLSDAIKNASEQIVKNPGRGDEGIPLQAHFKTLVEQQERLAKELLSGPQPPA</sequence>
<feature type="transmembrane region" description="Helical" evidence="1">
    <location>
        <begin position="6"/>
        <end position="29"/>
    </location>
</feature>